<evidence type="ECO:0000313" key="4">
    <source>
        <dbReference type="Proteomes" id="UP000509833"/>
    </source>
</evidence>
<dbReference type="Proteomes" id="UP000509791">
    <property type="component" value="Chromosome"/>
</dbReference>
<evidence type="ECO:0000313" key="2">
    <source>
        <dbReference type="EMBL" id="CAD0153360.1"/>
    </source>
</evidence>
<gene>
    <name evidence="1" type="ORF">STHERMO_2006</name>
    <name evidence="2" type="ORF">STHERMO_2081</name>
</gene>
<accession>A0A8D6XSF4</accession>
<organism evidence="1 4">
    <name type="scientific">Streptococcus thermophilus</name>
    <dbReference type="NCBI Taxonomy" id="1308"/>
    <lineage>
        <taxon>Bacteria</taxon>
        <taxon>Bacillati</taxon>
        <taxon>Bacillota</taxon>
        <taxon>Bacilli</taxon>
        <taxon>Lactobacillales</taxon>
        <taxon>Streptococcaceae</taxon>
        <taxon>Streptococcus</taxon>
    </lineage>
</organism>
<evidence type="ECO:0000313" key="1">
    <source>
        <dbReference type="EMBL" id="CAD0139516.1"/>
    </source>
</evidence>
<evidence type="ECO:0000313" key="3">
    <source>
        <dbReference type="Proteomes" id="UP000509791"/>
    </source>
</evidence>
<dbReference type="EMBL" id="LR822017">
    <property type="protein sequence ID" value="CAD0139516.1"/>
    <property type="molecule type" value="Genomic_DNA"/>
</dbReference>
<dbReference type="Proteomes" id="UP000509833">
    <property type="component" value="Chromosome"/>
</dbReference>
<reference evidence="3 4" key="1">
    <citation type="submission" date="2020-06" db="EMBL/GenBank/DDBJ databases">
        <authorList>
            <person name="Chuat V."/>
        </authorList>
    </citation>
    <scope>NUCLEOTIDE SEQUENCE [LARGE SCALE GENOMIC DNA]</scope>
    <source>
        <strain evidence="1">STH_CIRM_336</strain>
        <strain evidence="2">STH_CIRM_998</strain>
    </source>
</reference>
<name>A0A8D6XSF4_STRTR</name>
<dbReference type="AlphaFoldDB" id="A0A8D6XSF4"/>
<protein>
    <submittedName>
        <fullName evidence="1">Uncharacterized protein</fullName>
    </submittedName>
</protein>
<dbReference type="EMBL" id="LR822027">
    <property type="protein sequence ID" value="CAD0153360.1"/>
    <property type="molecule type" value="Genomic_DNA"/>
</dbReference>
<proteinExistence type="predicted"/>
<sequence>MLAKKHTTIIFFKGAFYAPFVITGFHHMTNAIDLELVRTAGGTSL</sequence>